<dbReference type="AlphaFoldDB" id="A0A6L9Q8T8"/>
<accession>A0A6L9Q8T8</accession>
<protein>
    <submittedName>
        <fullName evidence="1">Uncharacterized protein</fullName>
    </submittedName>
</protein>
<sequence length="105" mass="11665">MRARIRRDFGEEDGEADLWWEPVVEQAVSDGTLPALAGEAFGALDHMYALLAVRYAERRADDAHEVLGGAVRVPSGYLWGPLLHESFAERFRLAMGTPVPDWPDA</sequence>
<evidence type="ECO:0000313" key="1">
    <source>
        <dbReference type="EMBL" id="NEA21910.1"/>
    </source>
</evidence>
<reference evidence="1 2" key="1">
    <citation type="submission" date="2020-01" db="EMBL/GenBank/DDBJ databases">
        <title>Insect and environment-associated Actinomycetes.</title>
        <authorList>
            <person name="Currrie C."/>
            <person name="Chevrette M."/>
            <person name="Carlson C."/>
            <person name="Stubbendieck R."/>
            <person name="Wendt-Pienkowski E."/>
        </authorList>
    </citation>
    <scope>NUCLEOTIDE SEQUENCE [LARGE SCALE GENOMIC DNA]</scope>
    <source>
        <strain evidence="1 2">SID10258</strain>
    </source>
</reference>
<gene>
    <name evidence="1" type="ORF">G3I70_05265</name>
</gene>
<comment type="caution">
    <text evidence="1">The sequence shown here is derived from an EMBL/GenBank/DDBJ whole genome shotgun (WGS) entry which is preliminary data.</text>
</comment>
<proteinExistence type="predicted"/>
<name>A0A6L9Q8T8_9ACTN</name>
<organism evidence="1 2">
    <name type="scientific">Actinomadura bangladeshensis</name>
    <dbReference type="NCBI Taxonomy" id="453573"/>
    <lineage>
        <taxon>Bacteria</taxon>
        <taxon>Bacillati</taxon>
        <taxon>Actinomycetota</taxon>
        <taxon>Actinomycetes</taxon>
        <taxon>Streptosporangiales</taxon>
        <taxon>Thermomonosporaceae</taxon>
        <taxon>Actinomadura</taxon>
    </lineage>
</organism>
<dbReference type="EMBL" id="JAAGLI010000133">
    <property type="protein sequence ID" value="NEA21910.1"/>
    <property type="molecule type" value="Genomic_DNA"/>
</dbReference>
<evidence type="ECO:0000313" key="2">
    <source>
        <dbReference type="Proteomes" id="UP000475532"/>
    </source>
</evidence>
<dbReference type="Proteomes" id="UP000475532">
    <property type="component" value="Unassembled WGS sequence"/>
</dbReference>